<organism evidence="10 11">
    <name type="scientific">Turnera subulata</name>
    <dbReference type="NCBI Taxonomy" id="218843"/>
    <lineage>
        <taxon>Eukaryota</taxon>
        <taxon>Viridiplantae</taxon>
        <taxon>Streptophyta</taxon>
        <taxon>Embryophyta</taxon>
        <taxon>Tracheophyta</taxon>
        <taxon>Spermatophyta</taxon>
        <taxon>Magnoliopsida</taxon>
        <taxon>eudicotyledons</taxon>
        <taxon>Gunneridae</taxon>
        <taxon>Pentapetalae</taxon>
        <taxon>rosids</taxon>
        <taxon>fabids</taxon>
        <taxon>Malpighiales</taxon>
        <taxon>Passifloraceae</taxon>
        <taxon>Turnera</taxon>
    </lineage>
</organism>
<name>A0A9Q0FZ18_9ROSI</name>
<dbReference type="Proteomes" id="UP001141552">
    <property type="component" value="Unassembled WGS sequence"/>
</dbReference>
<keyword evidence="4" id="KW-0238">DNA-binding</keyword>
<evidence type="ECO:0000256" key="2">
    <source>
        <dbReference type="ARBA" id="ARBA00022473"/>
    </source>
</evidence>
<evidence type="ECO:0000313" key="11">
    <source>
        <dbReference type="Proteomes" id="UP001141552"/>
    </source>
</evidence>
<dbReference type="PANTHER" id="PTHR31072">
    <property type="entry name" value="TRANSCRIPTION FACTOR TCP4-RELATED"/>
    <property type="match status" value="1"/>
</dbReference>
<dbReference type="PANTHER" id="PTHR31072:SF226">
    <property type="entry name" value="TRANSCRIPTION FACTOR TCP18"/>
    <property type="match status" value="1"/>
</dbReference>
<sequence>MFPSTTNGSHDPISYSDQQGYNRLFFNDITPNSKQEEPPLSFFHLPSPFVPFELDLEDNVLVQQSLDPFLQQQPLRAITSSTSVSHQSAVTLMDSNKNGIMELTEICHKRPPDCTSTNPQPTPRKRLSCKRDRHSKINTAQGPRDRRMRLSLKVAREFFDLQDKLGFDKASKTVEWLLIQSRHEIKKLCSSLPKMMNYSCSIIGGTKSASSTSECEVVSGIDEISIEAGSSTLVGTKVKPTKCARKEKKPRPSRNSAFHTQAKESREKARARARERTREKLWSRRISNESKPAAGEEAASHEMNHINGCSPFETGEESGTYQSHNINPSMEVPTEVEAPTSNLEQDRLDAPEDIIVESLVTSKWSPTYFNHFHNIGIPEEEVSSTENFSSSSILITGLATEDPISSTSTKNIWMH</sequence>
<keyword evidence="6" id="KW-0539">Nucleus</keyword>
<keyword evidence="5" id="KW-0804">Transcription</keyword>
<dbReference type="Pfam" id="PF03634">
    <property type="entry name" value="TCP"/>
    <property type="match status" value="1"/>
</dbReference>
<evidence type="ECO:0000259" key="8">
    <source>
        <dbReference type="PROSITE" id="PS51369"/>
    </source>
</evidence>
<evidence type="ECO:0000256" key="6">
    <source>
        <dbReference type="ARBA" id="ARBA00023242"/>
    </source>
</evidence>
<dbReference type="GO" id="GO:0005634">
    <property type="term" value="C:nucleus"/>
    <property type="evidence" value="ECO:0007669"/>
    <property type="project" value="UniProtKB-SubCell"/>
</dbReference>
<protein>
    <recommendedName>
        <fullName evidence="12">TCP domain-containing protein</fullName>
    </recommendedName>
</protein>
<evidence type="ECO:0000256" key="1">
    <source>
        <dbReference type="ARBA" id="ARBA00004123"/>
    </source>
</evidence>
<evidence type="ECO:0008006" key="12">
    <source>
        <dbReference type="Google" id="ProtNLM"/>
    </source>
</evidence>
<dbReference type="AlphaFoldDB" id="A0A9Q0FZ18"/>
<evidence type="ECO:0000256" key="7">
    <source>
        <dbReference type="SAM" id="MobiDB-lite"/>
    </source>
</evidence>
<evidence type="ECO:0000259" key="9">
    <source>
        <dbReference type="PROSITE" id="PS51370"/>
    </source>
</evidence>
<dbReference type="GO" id="GO:2000032">
    <property type="term" value="P:regulation of secondary shoot formation"/>
    <property type="evidence" value="ECO:0007669"/>
    <property type="project" value="TreeGrafter"/>
</dbReference>
<feature type="region of interest" description="Disordered" evidence="7">
    <location>
        <begin position="111"/>
        <end position="132"/>
    </location>
</feature>
<comment type="subcellular location">
    <subcellularLocation>
        <location evidence="1">Nucleus</location>
    </subcellularLocation>
</comment>
<dbReference type="PROSITE" id="PS51370">
    <property type="entry name" value="R"/>
    <property type="match status" value="1"/>
</dbReference>
<evidence type="ECO:0000256" key="3">
    <source>
        <dbReference type="ARBA" id="ARBA00023015"/>
    </source>
</evidence>
<evidence type="ECO:0000313" key="10">
    <source>
        <dbReference type="EMBL" id="KAJ4840173.1"/>
    </source>
</evidence>
<keyword evidence="2" id="KW-0217">Developmental protein</keyword>
<dbReference type="GO" id="GO:0043565">
    <property type="term" value="F:sequence-specific DNA binding"/>
    <property type="evidence" value="ECO:0007669"/>
    <property type="project" value="TreeGrafter"/>
</dbReference>
<gene>
    <name evidence="10" type="ORF">Tsubulata_045856</name>
</gene>
<feature type="domain" description="R" evidence="9">
    <location>
        <begin position="263"/>
        <end position="280"/>
    </location>
</feature>
<feature type="compositionally biased region" description="Basic residues" evidence="7">
    <location>
        <begin position="123"/>
        <end position="132"/>
    </location>
</feature>
<reference evidence="10" key="1">
    <citation type="submission" date="2022-02" db="EMBL/GenBank/DDBJ databases">
        <authorList>
            <person name="Henning P.M."/>
            <person name="McCubbin A.G."/>
            <person name="Shore J.S."/>
        </authorList>
    </citation>
    <scope>NUCLEOTIDE SEQUENCE</scope>
    <source>
        <strain evidence="10">F60SS</strain>
        <tissue evidence="10">Leaves</tissue>
    </source>
</reference>
<evidence type="ECO:0000256" key="5">
    <source>
        <dbReference type="ARBA" id="ARBA00023163"/>
    </source>
</evidence>
<dbReference type="InterPro" id="IPR017888">
    <property type="entry name" value="CYC/TB1_R_domain"/>
</dbReference>
<keyword evidence="3" id="KW-0805">Transcription regulation</keyword>
<dbReference type="PROSITE" id="PS51369">
    <property type="entry name" value="TCP"/>
    <property type="match status" value="1"/>
</dbReference>
<reference evidence="10" key="2">
    <citation type="journal article" date="2023" name="Plants (Basel)">
        <title>Annotation of the Turnera subulata (Passifloraceae) Draft Genome Reveals the S-Locus Evolved after the Divergence of Turneroideae from Passifloroideae in a Stepwise Manner.</title>
        <authorList>
            <person name="Henning P.M."/>
            <person name="Roalson E.H."/>
            <person name="Mir W."/>
            <person name="McCubbin A.G."/>
            <person name="Shore J.S."/>
        </authorList>
    </citation>
    <scope>NUCLEOTIDE SEQUENCE</scope>
    <source>
        <strain evidence="10">F60SS</strain>
    </source>
</reference>
<dbReference type="OrthoDB" id="1896834at2759"/>
<proteinExistence type="predicted"/>
<feature type="domain" description="TCP" evidence="8">
    <location>
        <begin position="130"/>
        <end position="188"/>
    </location>
</feature>
<accession>A0A9Q0FZ18</accession>
<feature type="compositionally biased region" description="Basic residues" evidence="7">
    <location>
        <begin position="239"/>
        <end position="252"/>
    </location>
</feature>
<dbReference type="GO" id="GO:0003700">
    <property type="term" value="F:DNA-binding transcription factor activity"/>
    <property type="evidence" value="ECO:0007669"/>
    <property type="project" value="InterPro"/>
</dbReference>
<dbReference type="EMBL" id="JAKUCV010003095">
    <property type="protein sequence ID" value="KAJ4840173.1"/>
    <property type="molecule type" value="Genomic_DNA"/>
</dbReference>
<feature type="compositionally biased region" description="Basic and acidic residues" evidence="7">
    <location>
        <begin position="261"/>
        <end position="288"/>
    </location>
</feature>
<keyword evidence="11" id="KW-1185">Reference proteome</keyword>
<evidence type="ECO:0000256" key="4">
    <source>
        <dbReference type="ARBA" id="ARBA00023125"/>
    </source>
</evidence>
<dbReference type="InterPro" id="IPR017887">
    <property type="entry name" value="TF_TCP_subgr"/>
</dbReference>
<comment type="caution">
    <text evidence="10">The sequence shown here is derived from an EMBL/GenBank/DDBJ whole genome shotgun (WGS) entry which is preliminary data.</text>
</comment>
<dbReference type="InterPro" id="IPR005333">
    <property type="entry name" value="Transcription_factor_TCP"/>
</dbReference>
<feature type="region of interest" description="Disordered" evidence="7">
    <location>
        <begin position="238"/>
        <end position="303"/>
    </location>
</feature>